<evidence type="ECO:0000256" key="1">
    <source>
        <dbReference type="SAM" id="Phobius"/>
    </source>
</evidence>
<name>Q2SGI2_HAHCH</name>
<dbReference type="KEGG" id="hch:HCH_03496"/>
<keyword evidence="1" id="KW-1133">Transmembrane helix</keyword>
<evidence type="ECO:0000313" key="2">
    <source>
        <dbReference type="EMBL" id="ABC30242.1"/>
    </source>
</evidence>
<evidence type="ECO:0000313" key="3">
    <source>
        <dbReference type="Proteomes" id="UP000000238"/>
    </source>
</evidence>
<reference evidence="2 3" key="1">
    <citation type="journal article" date="2005" name="Nucleic Acids Res.">
        <title>Genomic blueprint of Hahella chejuensis, a marine microbe producing an algicidal agent.</title>
        <authorList>
            <person name="Jeong H."/>
            <person name="Yim J.H."/>
            <person name="Lee C."/>
            <person name="Choi S.-H."/>
            <person name="Park Y.K."/>
            <person name="Yoon S.H."/>
            <person name="Hur C.-G."/>
            <person name="Kang H.-Y."/>
            <person name="Kim D."/>
            <person name="Lee H.H."/>
            <person name="Park K.H."/>
            <person name="Park S.-H."/>
            <person name="Park H.-S."/>
            <person name="Lee H.K."/>
            <person name="Oh T.K."/>
            <person name="Kim J.F."/>
        </authorList>
    </citation>
    <scope>NUCLEOTIDE SEQUENCE [LARGE SCALE GENOMIC DNA]</scope>
    <source>
        <strain evidence="2 3">KCTC 2396</strain>
    </source>
</reference>
<dbReference type="HOGENOM" id="CLU_1508577_0_0_6"/>
<gene>
    <name evidence="2" type="ordered locus">HCH_03496</name>
</gene>
<dbReference type="EMBL" id="CP000155">
    <property type="protein sequence ID" value="ABC30242.1"/>
    <property type="molecule type" value="Genomic_DNA"/>
</dbReference>
<protein>
    <submittedName>
        <fullName evidence="2">Uncharacterized protein</fullName>
    </submittedName>
</protein>
<dbReference type="Proteomes" id="UP000000238">
    <property type="component" value="Chromosome"/>
</dbReference>
<feature type="transmembrane region" description="Helical" evidence="1">
    <location>
        <begin position="156"/>
        <end position="177"/>
    </location>
</feature>
<keyword evidence="1" id="KW-0812">Transmembrane</keyword>
<keyword evidence="1" id="KW-0472">Membrane</keyword>
<organism evidence="2 3">
    <name type="scientific">Hahella chejuensis (strain KCTC 2396)</name>
    <dbReference type="NCBI Taxonomy" id="349521"/>
    <lineage>
        <taxon>Bacteria</taxon>
        <taxon>Pseudomonadati</taxon>
        <taxon>Pseudomonadota</taxon>
        <taxon>Gammaproteobacteria</taxon>
        <taxon>Oceanospirillales</taxon>
        <taxon>Hahellaceae</taxon>
        <taxon>Hahella</taxon>
    </lineage>
</organism>
<accession>Q2SGI2</accession>
<keyword evidence="3" id="KW-1185">Reference proteome</keyword>
<dbReference type="AlphaFoldDB" id="Q2SGI2"/>
<proteinExistence type="predicted"/>
<sequence>MRTSINQGGADLSSLKINLVSRSYENRSGKRSYKQWDWGRIKLNIELENVDNEIKILEYVVREHSIVDDEEETPRTSFQARIEAPGLIDGDDFHACFSYYDKDGAFLGVDKKSMWAGEYLAFSPCPISFKLDIPKDTLLIKCQLLSKKHQKSIWDYGWRVFAILVFALLISATINFWL</sequence>